<gene>
    <name evidence="1" type="ORF">V6N12_047543</name>
</gene>
<reference evidence="1 2" key="1">
    <citation type="journal article" date="2024" name="G3 (Bethesda)">
        <title>Genome assembly of Hibiscus sabdariffa L. provides insights into metabolisms of medicinal natural products.</title>
        <authorList>
            <person name="Kim T."/>
        </authorList>
    </citation>
    <scope>NUCLEOTIDE SEQUENCE [LARGE SCALE GENOMIC DNA]</scope>
    <source>
        <strain evidence="1">TK-2024</strain>
        <tissue evidence="1">Old leaves</tissue>
    </source>
</reference>
<name>A0ABR2DB63_9ROSI</name>
<dbReference type="PROSITE" id="PS51257">
    <property type="entry name" value="PROKAR_LIPOPROTEIN"/>
    <property type="match status" value="1"/>
</dbReference>
<keyword evidence="2" id="KW-1185">Reference proteome</keyword>
<evidence type="ECO:0000313" key="2">
    <source>
        <dbReference type="Proteomes" id="UP001472677"/>
    </source>
</evidence>
<protein>
    <recommendedName>
        <fullName evidence="3">Secreted protein</fullName>
    </recommendedName>
</protein>
<organism evidence="1 2">
    <name type="scientific">Hibiscus sabdariffa</name>
    <name type="common">roselle</name>
    <dbReference type="NCBI Taxonomy" id="183260"/>
    <lineage>
        <taxon>Eukaryota</taxon>
        <taxon>Viridiplantae</taxon>
        <taxon>Streptophyta</taxon>
        <taxon>Embryophyta</taxon>
        <taxon>Tracheophyta</taxon>
        <taxon>Spermatophyta</taxon>
        <taxon>Magnoliopsida</taxon>
        <taxon>eudicotyledons</taxon>
        <taxon>Gunneridae</taxon>
        <taxon>Pentapetalae</taxon>
        <taxon>rosids</taxon>
        <taxon>malvids</taxon>
        <taxon>Malvales</taxon>
        <taxon>Malvaceae</taxon>
        <taxon>Malvoideae</taxon>
        <taxon>Hibiscus</taxon>
    </lineage>
</organism>
<dbReference type="Proteomes" id="UP001472677">
    <property type="component" value="Unassembled WGS sequence"/>
</dbReference>
<comment type="caution">
    <text evidence="1">The sequence shown here is derived from an EMBL/GenBank/DDBJ whole genome shotgun (WGS) entry which is preliminary data.</text>
</comment>
<sequence length="73" mass="8148">MCRWSFAQPSSLVLSLSSCLNQRFVGCVVMKDLIVFFFPRSGWSGNRFILCKLDSPCYDIVSGIINIPIPMAA</sequence>
<evidence type="ECO:0008006" key="3">
    <source>
        <dbReference type="Google" id="ProtNLM"/>
    </source>
</evidence>
<proteinExistence type="predicted"/>
<dbReference type="EMBL" id="JBBPBM010000032">
    <property type="protein sequence ID" value="KAK8534150.1"/>
    <property type="molecule type" value="Genomic_DNA"/>
</dbReference>
<evidence type="ECO:0000313" key="1">
    <source>
        <dbReference type="EMBL" id="KAK8534150.1"/>
    </source>
</evidence>
<accession>A0ABR2DB63</accession>